<reference evidence="2 3" key="1">
    <citation type="submission" date="2020-10" db="EMBL/GenBank/DDBJ databases">
        <title>complete genome sequencing of Lysobacter sp. H23M41.</title>
        <authorList>
            <person name="Bae J.-W."/>
            <person name="Lee S.-Y."/>
        </authorList>
    </citation>
    <scope>NUCLEOTIDE SEQUENCE [LARGE SCALE GENOMIC DNA]</scope>
    <source>
        <strain evidence="2 3">H23M41</strain>
    </source>
</reference>
<evidence type="ECO:0000313" key="2">
    <source>
        <dbReference type="EMBL" id="QOW23045.1"/>
    </source>
</evidence>
<organism evidence="2 3">
    <name type="scientific">Novilysobacter avium</name>
    <dbReference type="NCBI Taxonomy" id="2781023"/>
    <lineage>
        <taxon>Bacteria</taxon>
        <taxon>Pseudomonadati</taxon>
        <taxon>Pseudomonadota</taxon>
        <taxon>Gammaproteobacteria</taxon>
        <taxon>Lysobacterales</taxon>
        <taxon>Lysobacteraceae</taxon>
        <taxon>Novilysobacter</taxon>
    </lineage>
</organism>
<gene>
    <name evidence="2" type="ORF">INQ42_05680</name>
</gene>
<dbReference type="Proteomes" id="UP000593932">
    <property type="component" value="Chromosome"/>
</dbReference>
<evidence type="ECO:0000256" key="1">
    <source>
        <dbReference type="SAM" id="MobiDB-lite"/>
    </source>
</evidence>
<keyword evidence="3" id="KW-1185">Reference proteome</keyword>
<dbReference type="CDD" id="cd00657">
    <property type="entry name" value="Ferritin_like"/>
    <property type="match status" value="1"/>
</dbReference>
<name>A0A7S6ZVH9_9GAMM</name>
<dbReference type="SUPFAM" id="SSF47240">
    <property type="entry name" value="Ferritin-like"/>
    <property type="match status" value="1"/>
</dbReference>
<dbReference type="InterPro" id="IPR012347">
    <property type="entry name" value="Ferritin-like"/>
</dbReference>
<dbReference type="Gene3D" id="1.20.1260.10">
    <property type="match status" value="1"/>
</dbReference>
<proteinExistence type="predicted"/>
<dbReference type="RefSeq" id="WP_194035522.1">
    <property type="nucleotide sequence ID" value="NZ_CP063657.1"/>
</dbReference>
<feature type="region of interest" description="Disordered" evidence="1">
    <location>
        <begin position="257"/>
        <end position="279"/>
    </location>
</feature>
<dbReference type="CDD" id="cd01045">
    <property type="entry name" value="Ferritin_like_AB"/>
    <property type="match status" value="1"/>
</dbReference>
<evidence type="ECO:0000313" key="3">
    <source>
        <dbReference type="Proteomes" id="UP000593932"/>
    </source>
</evidence>
<feature type="compositionally biased region" description="Low complexity" evidence="1">
    <location>
        <begin position="264"/>
        <end position="275"/>
    </location>
</feature>
<accession>A0A7S6ZVH9</accession>
<dbReference type="EMBL" id="CP063657">
    <property type="protein sequence ID" value="QOW23045.1"/>
    <property type="molecule type" value="Genomic_DNA"/>
</dbReference>
<dbReference type="InterPro" id="IPR009078">
    <property type="entry name" value="Ferritin-like_SF"/>
</dbReference>
<protein>
    <submittedName>
        <fullName evidence="2">Rubrerythrin family protein</fullName>
    </submittedName>
</protein>
<sequence>MRRTLTDNESREPLALAQNTPNQRRVSAREHARRRSLLREDPDIDVVDMPTLVGIAKAIEDEAVRRYRFLAELMESRGETSTAAAFRVMLEEEQSHVQAVDRWAASVGEPDIAAEDFEWQLPADLSTSWDKVAGSALLTPYRAFALAVENEERAFSFYAYLAAHAENEEIRAEAEKLGGEELRHAALLRKWRRRAYHRERRPARSEPADIDSIEELRDALAQHEAVIAAAHRALVPRLRHAGDHASAELLERAIPAATSPSPVGASQATATSAGTEDPRHLLVDAQKPLESLADMLETVMANADGELFEEAAAAMGRVVERISQISLQMRHP</sequence>